<gene>
    <name evidence="1" type="ORF">ACFFGT_04215</name>
</gene>
<evidence type="ECO:0000313" key="2">
    <source>
        <dbReference type="Proteomes" id="UP001589828"/>
    </source>
</evidence>
<protein>
    <submittedName>
        <fullName evidence="1">Uncharacterized protein</fullName>
    </submittedName>
</protein>
<name>A0ABV6L0Y6_9SPHI</name>
<dbReference type="EMBL" id="JBHLTS010000007">
    <property type="protein sequence ID" value="MFC0513386.1"/>
    <property type="molecule type" value="Genomic_DNA"/>
</dbReference>
<dbReference type="Proteomes" id="UP001589828">
    <property type="component" value="Unassembled WGS sequence"/>
</dbReference>
<sequence>MTVNKGRFNVLVMYCGVYAPWDHYPKFLRQSEVRNPLIALKGFFDANDVEDHFTRLKKWRHYVVNNEHYNDERFGPGNLLYDYELNLRLLESLYLLLLEDEELSYSDDKVTEEQLTSEEKEWAWYPNDLTKKELLNPYLVIKAAFNEIQPEAFRDHLWEWINAALSSNAIDEAVTPGEIITVYEHIKKMYSAAWLIFQRETAQPFLKEKPVEENKVLPEPEDKNALGAMADPIRKNVSIKATPAQKLGLKEVTKLILKIEPTVQMVCHFHTSEEPFIFFLLIIVANDQAFTNDEIAAKIEQGCAQLVTIAAFVKKQKWFEKAGRSSSSFYYYAFRLKDVTYQSTSVTIPEYPKYGPYMTQQEIDEIWDRTGHHGYERYFKAQQLQLDKNYTECLSTVKEAINYTLKSMIAMMTGFMPATNDHNRLLKMSLLCSVKIWGIFHKDSESSISAMDLLNLNEPLLNGPIAQTENEAGMNVLMLNAYLLNMIARDEYQERMADVNHHST</sequence>
<keyword evidence="2" id="KW-1185">Reference proteome</keyword>
<evidence type="ECO:0000313" key="1">
    <source>
        <dbReference type="EMBL" id="MFC0513386.1"/>
    </source>
</evidence>
<comment type="caution">
    <text evidence="1">The sequence shown here is derived from an EMBL/GenBank/DDBJ whole genome shotgun (WGS) entry which is preliminary data.</text>
</comment>
<dbReference type="RefSeq" id="WP_377021254.1">
    <property type="nucleotide sequence ID" value="NZ_JBHLTS010000007.1"/>
</dbReference>
<proteinExistence type="predicted"/>
<organism evidence="1 2">
    <name type="scientific">Mucilaginibacter angelicae</name>
    <dbReference type="NCBI Taxonomy" id="869718"/>
    <lineage>
        <taxon>Bacteria</taxon>
        <taxon>Pseudomonadati</taxon>
        <taxon>Bacteroidota</taxon>
        <taxon>Sphingobacteriia</taxon>
        <taxon>Sphingobacteriales</taxon>
        <taxon>Sphingobacteriaceae</taxon>
        <taxon>Mucilaginibacter</taxon>
    </lineage>
</organism>
<reference evidence="1 2" key="1">
    <citation type="submission" date="2024-09" db="EMBL/GenBank/DDBJ databases">
        <authorList>
            <person name="Sun Q."/>
            <person name="Mori K."/>
        </authorList>
    </citation>
    <scope>NUCLEOTIDE SEQUENCE [LARGE SCALE GENOMIC DNA]</scope>
    <source>
        <strain evidence="1 2">NCAIM B.02415</strain>
    </source>
</reference>
<accession>A0ABV6L0Y6</accession>